<evidence type="ECO:0000256" key="1">
    <source>
        <dbReference type="ARBA" id="ARBA00004571"/>
    </source>
</evidence>
<gene>
    <name evidence="15" type="ORF">D3872_14300</name>
</gene>
<dbReference type="EMBL" id="QYUP01000119">
    <property type="protein sequence ID" value="RJG15289.1"/>
    <property type="molecule type" value="Genomic_DNA"/>
</dbReference>
<protein>
    <recommendedName>
        <fullName evidence="14">TonB-dependent receptor plug domain-containing protein</fullName>
    </recommendedName>
</protein>
<feature type="region of interest" description="Disordered" evidence="12">
    <location>
        <begin position="283"/>
        <end position="304"/>
    </location>
</feature>
<dbReference type="InterPro" id="IPR036942">
    <property type="entry name" value="Beta-barrel_TonB_sf"/>
</dbReference>
<keyword evidence="5 11" id="KW-0812">Transmembrane</keyword>
<comment type="subcellular location">
    <subcellularLocation>
        <location evidence="1 11">Cell outer membrane</location>
        <topology evidence="1 11">Multi-pass membrane protein</topology>
    </subcellularLocation>
</comment>
<evidence type="ECO:0000256" key="10">
    <source>
        <dbReference type="ARBA" id="ARBA00023237"/>
    </source>
</evidence>
<dbReference type="SUPFAM" id="SSF56935">
    <property type="entry name" value="Porins"/>
    <property type="match status" value="1"/>
</dbReference>
<organism evidence="15 16">
    <name type="scientific">Massilia cavernae</name>
    <dbReference type="NCBI Taxonomy" id="2320864"/>
    <lineage>
        <taxon>Bacteria</taxon>
        <taxon>Pseudomonadati</taxon>
        <taxon>Pseudomonadota</taxon>
        <taxon>Betaproteobacteria</taxon>
        <taxon>Burkholderiales</taxon>
        <taxon>Oxalobacteraceae</taxon>
        <taxon>Telluria group</taxon>
        <taxon>Massilia</taxon>
    </lineage>
</organism>
<dbReference type="PROSITE" id="PS52016">
    <property type="entry name" value="TONB_DEPENDENT_REC_3"/>
    <property type="match status" value="1"/>
</dbReference>
<dbReference type="PANTHER" id="PTHR32552:SF81">
    <property type="entry name" value="TONB-DEPENDENT OUTER MEMBRANE RECEPTOR"/>
    <property type="match status" value="1"/>
</dbReference>
<evidence type="ECO:0000313" key="16">
    <source>
        <dbReference type="Proteomes" id="UP000284006"/>
    </source>
</evidence>
<keyword evidence="7" id="KW-0406">Ion transport</keyword>
<dbReference type="PANTHER" id="PTHR32552">
    <property type="entry name" value="FERRICHROME IRON RECEPTOR-RELATED"/>
    <property type="match status" value="1"/>
</dbReference>
<dbReference type="Proteomes" id="UP000284006">
    <property type="component" value="Unassembled WGS sequence"/>
</dbReference>
<keyword evidence="16" id="KW-1185">Reference proteome</keyword>
<evidence type="ECO:0000256" key="11">
    <source>
        <dbReference type="PROSITE-ProRule" id="PRU01360"/>
    </source>
</evidence>
<comment type="caution">
    <text evidence="15">The sequence shown here is derived from an EMBL/GenBank/DDBJ whole genome shotgun (WGS) entry which is preliminary data.</text>
</comment>
<dbReference type="Pfam" id="PF07715">
    <property type="entry name" value="Plug"/>
    <property type="match status" value="1"/>
</dbReference>
<name>A0A418XRX4_9BURK</name>
<feature type="signal peptide" evidence="13">
    <location>
        <begin position="1"/>
        <end position="34"/>
    </location>
</feature>
<dbReference type="Gene3D" id="2.40.170.20">
    <property type="entry name" value="TonB-dependent receptor, beta-barrel domain"/>
    <property type="match status" value="1"/>
</dbReference>
<keyword evidence="13" id="KW-0732">Signal</keyword>
<accession>A0A418XRX4</accession>
<evidence type="ECO:0000259" key="14">
    <source>
        <dbReference type="Pfam" id="PF07715"/>
    </source>
</evidence>
<evidence type="ECO:0000256" key="7">
    <source>
        <dbReference type="ARBA" id="ARBA00023065"/>
    </source>
</evidence>
<dbReference type="AlphaFoldDB" id="A0A418XRX4"/>
<comment type="similarity">
    <text evidence="11">Belongs to the TonB-dependent receptor family.</text>
</comment>
<evidence type="ECO:0000256" key="13">
    <source>
        <dbReference type="SAM" id="SignalP"/>
    </source>
</evidence>
<evidence type="ECO:0000256" key="9">
    <source>
        <dbReference type="ARBA" id="ARBA00023136"/>
    </source>
</evidence>
<keyword evidence="4" id="KW-0410">Iron transport</keyword>
<feature type="domain" description="TonB-dependent receptor plug" evidence="14">
    <location>
        <begin position="74"/>
        <end position="187"/>
    </location>
</feature>
<evidence type="ECO:0000256" key="5">
    <source>
        <dbReference type="ARBA" id="ARBA00022692"/>
    </source>
</evidence>
<dbReference type="GO" id="GO:0009279">
    <property type="term" value="C:cell outer membrane"/>
    <property type="evidence" value="ECO:0007669"/>
    <property type="project" value="UniProtKB-SubCell"/>
</dbReference>
<feature type="region of interest" description="Disordered" evidence="12">
    <location>
        <begin position="475"/>
        <end position="495"/>
    </location>
</feature>
<dbReference type="InterPro" id="IPR039426">
    <property type="entry name" value="TonB-dep_rcpt-like"/>
</dbReference>
<reference evidence="15 16" key="1">
    <citation type="submission" date="2018-09" db="EMBL/GenBank/DDBJ databases">
        <authorList>
            <person name="Zhu H."/>
        </authorList>
    </citation>
    <scope>NUCLEOTIDE SEQUENCE [LARGE SCALE GENOMIC DNA]</scope>
    <source>
        <strain evidence="15 16">K1S02-61</strain>
    </source>
</reference>
<keyword evidence="9 11" id="KW-0472">Membrane</keyword>
<keyword evidence="8" id="KW-0798">TonB box</keyword>
<sequence length="495" mass="52600">MTVQGAAGALYCSSAGRRGGSMLAALLVSTMAHAGPPAQRAADLPGDGTVLAPAAPASEVAVVHVTAQRRREPIREVPMSVTMLGGEGLEQGGNKQLKDFVTLLPGVDYSQAGGGGGGSQITMRGVSTGSQVGPTVSVYVDDVPYGSSTAFAGGSSLSLDLGLFDIEHIELLRGPQGTLYGAGAMGGLLKYVTVDPDPTTRAAKLGLDLASSGGGGTSGGMQAMANLPIKEGVAAVRLGLYKRDEAGYIHDANHGMRIIDGSSMQGLRASFLVTPTRDTTLRVSAQTQESKRDGSSAEDVDIKTGQPAYGDFQRRLSTMEPFRQTYDLLSAALESELGWSRFHSISSYQKVDTDGQYDVSTLYVPLLGQAGIHNPAYSLPYTFYTRKATQEFRLISPSSKRFEWLAGAFYTRENSRRGQDLLGLDQTGQPNGMLLISSVTPSRYRESAVYGNATLYLSDVVDVTLGMRRGRNTQDVFSTNTWHPSHRRGAGHELK</sequence>
<keyword evidence="2 11" id="KW-0813">Transport</keyword>
<feature type="chain" id="PRO_5019355525" description="TonB-dependent receptor plug domain-containing protein" evidence="13">
    <location>
        <begin position="35"/>
        <end position="495"/>
    </location>
</feature>
<dbReference type="InterPro" id="IPR012910">
    <property type="entry name" value="Plug_dom"/>
</dbReference>
<evidence type="ECO:0000256" key="4">
    <source>
        <dbReference type="ARBA" id="ARBA00022496"/>
    </source>
</evidence>
<evidence type="ECO:0000256" key="2">
    <source>
        <dbReference type="ARBA" id="ARBA00022448"/>
    </source>
</evidence>
<keyword evidence="10 11" id="KW-0998">Cell outer membrane</keyword>
<evidence type="ECO:0000256" key="12">
    <source>
        <dbReference type="SAM" id="MobiDB-lite"/>
    </source>
</evidence>
<evidence type="ECO:0000256" key="8">
    <source>
        <dbReference type="ARBA" id="ARBA00023077"/>
    </source>
</evidence>
<evidence type="ECO:0000313" key="15">
    <source>
        <dbReference type="EMBL" id="RJG15289.1"/>
    </source>
</evidence>
<evidence type="ECO:0000256" key="6">
    <source>
        <dbReference type="ARBA" id="ARBA00023004"/>
    </source>
</evidence>
<dbReference type="GO" id="GO:0006826">
    <property type="term" value="P:iron ion transport"/>
    <property type="evidence" value="ECO:0007669"/>
    <property type="project" value="UniProtKB-KW"/>
</dbReference>
<evidence type="ECO:0000256" key="3">
    <source>
        <dbReference type="ARBA" id="ARBA00022452"/>
    </source>
</evidence>
<keyword evidence="3 11" id="KW-1134">Transmembrane beta strand</keyword>
<keyword evidence="6" id="KW-0408">Iron</keyword>
<proteinExistence type="inferred from homology"/>